<feature type="compositionally biased region" description="Basic and acidic residues" evidence="4">
    <location>
        <begin position="79"/>
        <end position="118"/>
    </location>
</feature>
<evidence type="ECO:0000256" key="3">
    <source>
        <dbReference type="ARBA" id="ARBA00022729"/>
    </source>
</evidence>
<proteinExistence type="inferred from homology"/>
<comment type="similarity">
    <text evidence="1">Belongs to the bacterial solute-binding protein 9 family.</text>
</comment>
<dbReference type="Pfam" id="PF01297">
    <property type="entry name" value="ZnuA"/>
    <property type="match status" value="1"/>
</dbReference>
<reference evidence="5 6" key="1">
    <citation type="submission" date="2022-06" db="EMBL/GenBank/DDBJ databases">
        <title>Haloarcula sp. a new haloarchaeum isolate from saline soil.</title>
        <authorList>
            <person name="Strakova D."/>
            <person name="Galisteo C."/>
            <person name="Sanchez-Porro C."/>
            <person name="Ventosa A."/>
        </authorList>
    </citation>
    <scope>NUCLEOTIDE SEQUENCE [LARGE SCALE GENOMIC DNA]</scope>
    <source>
        <strain evidence="5 6">S1AR25-5A</strain>
    </source>
</reference>
<name>A0AAE4JH02_9EURY</name>
<dbReference type="EMBL" id="JAMQOM010000002">
    <property type="protein sequence ID" value="MDS0221000.1"/>
    <property type="molecule type" value="Genomic_DNA"/>
</dbReference>
<feature type="region of interest" description="Disordered" evidence="4">
    <location>
        <begin position="73"/>
        <end position="118"/>
    </location>
</feature>
<dbReference type="Proteomes" id="UP001253439">
    <property type="component" value="Unassembled WGS sequence"/>
</dbReference>
<evidence type="ECO:0000256" key="1">
    <source>
        <dbReference type="ARBA" id="ARBA00011028"/>
    </source>
</evidence>
<evidence type="ECO:0000256" key="4">
    <source>
        <dbReference type="SAM" id="MobiDB-lite"/>
    </source>
</evidence>
<keyword evidence="2" id="KW-0813">Transport</keyword>
<dbReference type="PANTHER" id="PTHR42953">
    <property type="entry name" value="HIGH-AFFINITY ZINC UPTAKE SYSTEM PROTEIN ZNUA-RELATED"/>
    <property type="match status" value="1"/>
</dbReference>
<sequence length="290" mass="31219">MAGDAAAADLLVPIGQHGHGWEPGPSVRTDIRDADLLVHGMDGFQPWVDDITGDLEADGADVSTIDVTAGMDLLSASGGHDDESHAGEHTAHHDEGTHHEDATAAGDHDHGSDADPHFWMDPLRVKEAVGTVRNGLADIDPDSGGAYQANAAAFRSDLDDLHRRLESTVAEATTNLVLVAGHNSVRYLGERYDIEVEALTGLSPDDRPTARDIDHAQEVIERHDLQYICADPLESQQAAEQLVAETDAEAVLPLTAMPGLTDEWDRQNWGYIDVMEQVNVPTLERVLGAQ</sequence>
<dbReference type="AlphaFoldDB" id="A0AAE4JH02"/>
<keyword evidence="6" id="KW-1185">Reference proteome</keyword>
<organism evidence="5 6">
    <name type="scientific">Haloarcula terrestris</name>
    <dbReference type="NCBI Taxonomy" id="2950533"/>
    <lineage>
        <taxon>Archaea</taxon>
        <taxon>Methanobacteriati</taxon>
        <taxon>Methanobacteriota</taxon>
        <taxon>Stenosarchaea group</taxon>
        <taxon>Halobacteria</taxon>
        <taxon>Halobacteriales</taxon>
        <taxon>Haloarculaceae</taxon>
        <taxon>Haloarcula</taxon>
    </lineage>
</organism>
<evidence type="ECO:0000256" key="2">
    <source>
        <dbReference type="ARBA" id="ARBA00022448"/>
    </source>
</evidence>
<gene>
    <name evidence="5" type="ORF">NDI54_06530</name>
</gene>
<evidence type="ECO:0000313" key="5">
    <source>
        <dbReference type="EMBL" id="MDS0221000.1"/>
    </source>
</evidence>
<protein>
    <submittedName>
        <fullName evidence="5">Zinc ABC transporter substrate-binding protein</fullName>
    </submittedName>
</protein>
<dbReference type="InterPro" id="IPR006127">
    <property type="entry name" value="ZnuA-like"/>
</dbReference>
<keyword evidence="3" id="KW-0732">Signal</keyword>
<dbReference type="GO" id="GO:0030001">
    <property type="term" value="P:metal ion transport"/>
    <property type="evidence" value="ECO:0007669"/>
    <property type="project" value="InterPro"/>
</dbReference>
<evidence type="ECO:0000313" key="6">
    <source>
        <dbReference type="Proteomes" id="UP001253439"/>
    </source>
</evidence>
<dbReference type="GO" id="GO:0046872">
    <property type="term" value="F:metal ion binding"/>
    <property type="evidence" value="ECO:0007669"/>
    <property type="project" value="InterPro"/>
</dbReference>
<dbReference type="Gene3D" id="3.40.50.1980">
    <property type="entry name" value="Nitrogenase molybdenum iron protein domain"/>
    <property type="match status" value="2"/>
</dbReference>
<dbReference type="InterPro" id="IPR050492">
    <property type="entry name" value="Bact_metal-bind_prot9"/>
</dbReference>
<comment type="caution">
    <text evidence="5">The sequence shown here is derived from an EMBL/GenBank/DDBJ whole genome shotgun (WGS) entry which is preliminary data.</text>
</comment>
<dbReference type="PANTHER" id="PTHR42953:SF3">
    <property type="entry name" value="HIGH-AFFINITY ZINC UPTAKE SYSTEM PROTEIN ZNUA"/>
    <property type="match status" value="1"/>
</dbReference>
<dbReference type="SUPFAM" id="SSF53807">
    <property type="entry name" value="Helical backbone' metal receptor"/>
    <property type="match status" value="1"/>
</dbReference>
<accession>A0AAE4JH02</accession>